<keyword evidence="5" id="KW-0819">tRNA processing</keyword>
<dbReference type="EMBL" id="NWUJ01000006">
    <property type="protein sequence ID" value="PFH34788.1"/>
    <property type="molecule type" value="Genomic_DNA"/>
</dbReference>
<comment type="function">
    <text evidence="7">Catalyzes the formation of 3-(3-amino-3-carboxypropyl)uridine (acp3U) at position 20 in the D-loop of several cytoplasmic tRNAs (acp3U(20)).</text>
</comment>
<dbReference type="RefSeq" id="XP_029218797.1">
    <property type="nucleotide sequence ID" value="XM_029365214.1"/>
</dbReference>
<dbReference type="InterPro" id="IPR051521">
    <property type="entry name" value="tRNA_Mod/Golgi_Maint"/>
</dbReference>
<dbReference type="OrthoDB" id="328959at2759"/>
<evidence type="ECO:0000313" key="15">
    <source>
        <dbReference type="Proteomes" id="UP000224006"/>
    </source>
</evidence>
<dbReference type="STRING" id="94643.A0A2A9M8I6"/>
<evidence type="ECO:0000256" key="2">
    <source>
        <dbReference type="ARBA" id="ARBA00012386"/>
    </source>
</evidence>
<evidence type="ECO:0000256" key="10">
    <source>
        <dbReference type="ARBA" id="ARBA00042508"/>
    </source>
</evidence>
<gene>
    <name evidence="14" type="ORF">BESB_068210</name>
</gene>
<keyword evidence="15" id="KW-1185">Reference proteome</keyword>
<dbReference type="Pfam" id="PF03942">
    <property type="entry name" value="DTW"/>
    <property type="match status" value="1"/>
</dbReference>
<proteinExistence type="inferred from homology"/>
<dbReference type="KEGG" id="bbes:BESB_068210"/>
<dbReference type="EC" id="2.5.1.25" evidence="2"/>
<evidence type="ECO:0000256" key="6">
    <source>
        <dbReference type="ARBA" id="ARBA00023242"/>
    </source>
</evidence>
<evidence type="ECO:0000313" key="14">
    <source>
        <dbReference type="EMBL" id="PFH34788.1"/>
    </source>
</evidence>
<evidence type="ECO:0000259" key="13">
    <source>
        <dbReference type="SMART" id="SM01144"/>
    </source>
</evidence>
<evidence type="ECO:0000256" key="5">
    <source>
        <dbReference type="ARBA" id="ARBA00022694"/>
    </source>
</evidence>
<dbReference type="Proteomes" id="UP000224006">
    <property type="component" value="Chromosome VI"/>
</dbReference>
<keyword evidence="4" id="KW-0949">S-adenosyl-L-methionine</keyword>
<keyword evidence="6" id="KW-0539">Nucleus</keyword>
<dbReference type="GeneID" id="40311747"/>
<dbReference type="GO" id="GO:0008033">
    <property type="term" value="P:tRNA processing"/>
    <property type="evidence" value="ECO:0007669"/>
    <property type="project" value="UniProtKB-KW"/>
</dbReference>
<evidence type="ECO:0000256" key="3">
    <source>
        <dbReference type="ARBA" id="ARBA00022679"/>
    </source>
</evidence>
<dbReference type="PANTHER" id="PTHR15627">
    <property type="entry name" value="NATURAL KILLER CELL-SPECIFIC ANTIGEN KLIP1"/>
    <property type="match status" value="1"/>
</dbReference>
<dbReference type="InterPro" id="IPR005636">
    <property type="entry name" value="DTW"/>
</dbReference>
<evidence type="ECO:0000256" key="4">
    <source>
        <dbReference type="ARBA" id="ARBA00022691"/>
    </source>
</evidence>
<protein>
    <recommendedName>
        <fullName evidence="9">tRNA-uridine aminocarboxypropyltransferase 1</fullName>
        <ecNumber evidence="2">2.5.1.25</ecNumber>
    </recommendedName>
    <alternativeName>
        <fullName evidence="10">DTW domain-containing protein 1</fullName>
    </alternativeName>
</protein>
<sequence>MGRSRLLLADPASRGESCSLLPSLRLGELRIDREALRIVCEDRVPSAKADQFPVDVASGEPDGETAWLPRTDAAAADPALSSAALKTCRRHVCEGCGHSRAFWCGSCHQAVGSPEALARIPRLELPLTFHIVRHPKEKATKSSAVPLSILAPGQVHIHMFPDLPPALFTEGDAAAVSAGDVREHGQGARRRLHVLLPDDDATSIDQVNWEEVEGCILLDCTWFQVPGMRRHPALAQLPKISLGAHSSVFWRQHKHNEPCYLSTAECVYYVLLACHEATERDTSQALAKRIKTGQETAIHNESAFPVVEEPGSTKSPGLRISETSQDESEDSVTFSTRRCISSPEKTRRVSPHPRTGCRDPHGFSRPEISRESSSAPDCLDSRPRPTSKQDMEETEKLQENPHVNRGRLYDGRYDNILFYFVLCHSIVLDDQRRRLEERQIKGRLIDNGHI</sequence>
<feature type="domain" description="DTW" evidence="13">
    <location>
        <begin position="100"/>
        <end position="289"/>
    </location>
</feature>
<reference evidence="14 15" key="1">
    <citation type="submission" date="2017-09" db="EMBL/GenBank/DDBJ databases">
        <title>Genome sequencing of Besnoitia besnoiti strain Bb-Ger1.</title>
        <authorList>
            <person name="Schares G."/>
            <person name="Venepally P."/>
            <person name="Lorenzi H.A."/>
        </authorList>
    </citation>
    <scope>NUCLEOTIDE SEQUENCE [LARGE SCALE GENOMIC DNA]</scope>
    <source>
        <strain evidence="14 15">Bb-Ger1</strain>
    </source>
</reference>
<organism evidence="14 15">
    <name type="scientific">Besnoitia besnoiti</name>
    <name type="common">Apicomplexan protozoan</name>
    <dbReference type="NCBI Taxonomy" id="94643"/>
    <lineage>
        <taxon>Eukaryota</taxon>
        <taxon>Sar</taxon>
        <taxon>Alveolata</taxon>
        <taxon>Apicomplexa</taxon>
        <taxon>Conoidasida</taxon>
        <taxon>Coccidia</taxon>
        <taxon>Eucoccidiorida</taxon>
        <taxon>Eimeriorina</taxon>
        <taxon>Sarcocystidae</taxon>
        <taxon>Besnoitia</taxon>
    </lineage>
</organism>
<accession>A0A2A9M8I6</accession>
<dbReference type="PANTHER" id="PTHR15627:SF8">
    <property type="entry name" value="TRNA-URIDINE AMINOCARBOXYPROPYLTRANSFERASE 1"/>
    <property type="match status" value="1"/>
</dbReference>
<comment type="similarity">
    <text evidence="8">Belongs to the TDD superfamily. DTWD1 family.</text>
</comment>
<feature type="compositionally biased region" description="Basic and acidic residues" evidence="12">
    <location>
        <begin position="379"/>
        <end position="399"/>
    </location>
</feature>
<name>A0A2A9M8I6_BESBE</name>
<comment type="catalytic activity">
    <reaction evidence="11">
        <text>a uridine in tRNA + S-adenosyl-L-methionine = a 3-[(3S)-3-amino-3-carboxypropyl]uridine in tRNA + S-methyl-5'-thioadenosine + H(+)</text>
        <dbReference type="Rhea" id="RHEA:62432"/>
        <dbReference type="Rhea" id="RHEA-COMP:13339"/>
        <dbReference type="Rhea" id="RHEA-COMP:16092"/>
        <dbReference type="ChEBI" id="CHEBI:15378"/>
        <dbReference type="ChEBI" id="CHEBI:17509"/>
        <dbReference type="ChEBI" id="CHEBI:59789"/>
        <dbReference type="ChEBI" id="CHEBI:65315"/>
        <dbReference type="ChEBI" id="CHEBI:82930"/>
        <dbReference type="EC" id="2.5.1.25"/>
    </reaction>
</comment>
<comment type="subcellular location">
    <subcellularLocation>
        <location evidence="1">Nucleus</location>
    </subcellularLocation>
</comment>
<dbReference type="GO" id="GO:0016432">
    <property type="term" value="F:tRNA-uridine aminocarboxypropyltransferase activity"/>
    <property type="evidence" value="ECO:0007669"/>
    <property type="project" value="UniProtKB-EC"/>
</dbReference>
<feature type="region of interest" description="Disordered" evidence="12">
    <location>
        <begin position="299"/>
        <end position="402"/>
    </location>
</feature>
<evidence type="ECO:0000256" key="11">
    <source>
        <dbReference type="ARBA" id="ARBA00048718"/>
    </source>
</evidence>
<dbReference type="SMART" id="SM01144">
    <property type="entry name" value="DTW"/>
    <property type="match status" value="1"/>
</dbReference>
<evidence type="ECO:0000256" key="12">
    <source>
        <dbReference type="SAM" id="MobiDB-lite"/>
    </source>
</evidence>
<evidence type="ECO:0000256" key="8">
    <source>
        <dbReference type="ARBA" id="ARBA00038290"/>
    </source>
</evidence>
<evidence type="ECO:0000256" key="1">
    <source>
        <dbReference type="ARBA" id="ARBA00004123"/>
    </source>
</evidence>
<dbReference type="VEuPathDB" id="ToxoDB:BESB_068210"/>
<feature type="compositionally biased region" description="Basic and acidic residues" evidence="12">
    <location>
        <begin position="356"/>
        <end position="370"/>
    </location>
</feature>
<evidence type="ECO:0000256" key="7">
    <source>
        <dbReference type="ARBA" id="ARBA00037050"/>
    </source>
</evidence>
<dbReference type="GO" id="GO:0005634">
    <property type="term" value="C:nucleus"/>
    <property type="evidence" value="ECO:0007669"/>
    <property type="project" value="UniProtKB-SubCell"/>
</dbReference>
<comment type="caution">
    <text evidence="14">The sequence shown here is derived from an EMBL/GenBank/DDBJ whole genome shotgun (WGS) entry which is preliminary data.</text>
</comment>
<evidence type="ECO:0000256" key="9">
    <source>
        <dbReference type="ARBA" id="ARBA00039242"/>
    </source>
</evidence>
<dbReference type="AlphaFoldDB" id="A0A2A9M8I6"/>
<keyword evidence="3" id="KW-0808">Transferase</keyword>